<dbReference type="Gene3D" id="3.20.20.80">
    <property type="entry name" value="Glycosidases"/>
    <property type="match status" value="1"/>
</dbReference>
<keyword evidence="4 6" id="KW-0808">Transferase</keyword>
<proteinExistence type="inferred from homology"/>
<dbReference type="AlphaFoldDB" id="A0A3B1DYE1"/>
<gene>
    <name evidence="6" type="ORF">MNBD_PLANCTO03-328</name>
</gene>
<dbReference type="InterPro" id="IPR017853">
    <property type="entry name" value="GH"/>
</dbReference>
<evidence type="ECO:0000256" key="2">
    <source>
        <dbReference type="ARBA" id="ARBA00009000"/>
    </source>
</evidence>
<dbReference type="EMBL" id="UOGK01000520">
    <property type="protein sequence ID" value="VAX41278.1"/>
    <property type="molecule type" value="Genomic_DNA"/>
</dbReference>
<comment type="similarity">
    <text evidence="2">Belongs to the glycosyl hydrolase 13 family. GlgB subfamily.</text>
</comment>
<dbReference type="GO" id="GO:0004553">
    <property type="term" value="F:hydrolase activity, hydrolyzing O-glycosyl compounds"/>
    <property type="evidence" value="ECO:0007669"/>
    <property type="project" value="InterPro"/>
</dbReference>
<dbReference type="InterPro" id="IPR006048">
    <property type="entry name" value="A-amylase/branching_C"/>
</dbReference>
<feature type="non-terminal residue" evidence="6">
    <location>
        <position position="737"/>
    </location>
</feature>
<dbReference type="SUPFAM" id="SSF51011">
    <property type="entry name" value="Glycosyl hydrolase domain"/>
    <property type="match status" value="1"/>
</dbReference>
<reference evidence="6" key="1">
    <citation type="submission" date="2018-06" db="EMBL/GenBank/DDBJ databases">
        <authorList>
            <person name="Zhirakovskaya E."/>
        </authorList>
    </citation>
    <scope>NUCLEOTIDE SEQUENCE</scope>
</reference>
<accession>A0A3B1DYE1</accession>
<dbReference type="InterPro" id="IPR004193">
    <property type="entry name" value="Glyco_hydro_13_N"/>
</dbReference>
<dbReference type="EC" id="2.4.1.18" evidence="3"/>
<dbReference type="SUPFAM" id="SSF51445">
    <property type="entry name" value="(Trans)glycosidases"/>
    <property type="match status" value="1"/>
</dbReference>
<dbReference type="GO" id="GO:0003844">
    <property type="term" value="F:1,4-alpha-glucan branching enzyme activity"/>
    <property type="evidence" value="ECO:0007669"/>
    <property type="project" value="UniProtKB-EC"/>
</dbReference>
<sequence>MTEPGRVESRQPMSEVSMRACMTMVVLGLCLLAIPALAAEQDDNVEWGGISHIEWQDRRPVCPMDGEAFEVRFQAFAGDLTAARVRVDGAHWVDATVVTARGPYEIWAAMIPETQDITRTYTIELTDGTDTDYLSRAGMTDDQPTGTDFVLDFVTLEHAPIGATLVTGGTVFKVWSPNRSTVHVRGEFNGWSTANPMTKVGEHFIAFVPGAQAGQQYKYFFNNGIWNTDARARRVNPVDNYNSFIIDPFAYQWQVEDFSPPPAEDLVIYQLHVGSFAGRNDPFGNTGNPSGYRDVGDRAAHLAELGINCVMLNPINEFPGDFSGGYNPVSMWAVESKLGTPEDLQYMIDALHAEGIAVLLDIVWNHFSPTDNFMWNYDGTQLYFDTPAVETPWGAQADFDKEGVRSYFLDSVVLMLEEYRLDGFRVDGTDYMNIAGSNNEASGWSLMQALNDLVDNRYVDKTIIAEQLPDDPWITRPTALGGAGFDAQYFDGFVDNLRSEIFDAAFGDPEMWRLQGAINGGGQYLEGKQAMTYFELHDEAWGLSGGQRAVKTIDPTFPHDDQWARGRTMLAQAFTAMAPGIPAILMGTEWLEDAEFEQERIDWSKKTTYADVFQFYKDLYGLRVGNTALRANSPHEVFHVNEGGNVIAFQRFNLDGLVFVVVANFSNTDYGSYRVGLPQAGSWGEVLNSQSAVYGGSGQDNPGTIESEPIARDGFAQSAAIRLGKMGLSVLQWNPAC</sequence>
<dbReference type="InterPro" id="IPR013783">
    <property type="entry name" value="Ig-like_fold"/>
</dbReference>
<comment type="catalytic activity">
    <reaction evidence="1">
        <text>Transfers a segment of a (1-&gt;4)-alpha-D-glucan chain to a primary hydroxy group in a similar glucan chain.</text>
        <dbReference type="EC" id="2.4.1.18"/>
    </reaction>
</comment>
<dbReference type="InterPro" id="IPR013780">
    <property type="entry name" value="Glyco_hydro_b"/>
</dbReference>
<dbReference type="Pfam" id="PF02806">
    <property type="entry name" value="Alpha-amylase_C"/>
    <property type="match status" value="1"/>
</dbReference>
<evidence type="ECO:0000256" key="3">
    <source>
        <dbReference type="ARBA" id="ARBA00012541"/>
    </source>
</evidence>
<dbReference type="SMART" id="SM00642">
    <property type="entry name" value="Aamy"/>
    <property type="match status" value="1"/>
</dbReference>
<dbReference type="PANTHER" id="PTHR43651:SF11">
    <property type="entry name" value="MALTO-OLIGOSYLTREHALOSE TREHALOHYDROLASE"/>
    <property type="match status" value="1"/>
</dbReference>
<dbReference type="GO" id="GO:0043169">
    <property type="term" value="F:cation binding"/>
    <property type="evidence" value="ECO:0007669"/>
    <property type="project" value="InterPro"/>
</dbReference>
<dbReference type="InterPro" id="IPR006047">
    <property type="entry name" value="GH13_cat_dom"/>
</dbReference>
<evidence type="ECO:0000256" key="4">
    <source>
        <dbReference type="ARBA" id="ARBA00022679"/>
    </source>
</evidence>
<protein>
    <recommendedName>
        <fullName evidence="3">1,4-alpha-glucan branching enzyme</fullName>
        <ecNumber evidence="3">2.4.1.18</ecNumber>
    </recommendedName>
</protein>
<dbReference type="SUPFAM" id="SSF81296">
    <property type="entry name" value="E set domains"/>
    <property type="match status" value="2"/>
</dbReference>
<dbReference type="Pfam" id="PF00128">
    <property type="entry name" value="Alpha-amylase"/>
    <property type="match status" value="1"/>
</dbReference>
<dbReference type="Gene3D" id="2.60.40.10">
    <property type="entry name" value="Immunoglobulins"/>
    <property type="match status" value="2"/>
</dbReference>
<organism evidence="6">
    <name type="scientific">hydrothermal vent metagenome</name>
    <dbReference type="NCBI Taxonomy" id="652676"/>
    <lineage>
        <taxon>unclassified sequences</taxon>
        <taxon>metagenomes</taxon>
        <taxon>ecological metagenomes</taxon>
    </lineage>
</organism>
<evidence type="ECO:0000259" key="5">
    <source>
        <dbReference type="SMART" id="SM00642"/>
    </source>
</evidence>
<dbReference type="Pfam" id="PF02922">
    <property type="entry name" value="CBM_48"/>
    <property type="match status" value="1"/>
</dbReference>
<dbReference type="Gene3D" id="2.60.40.1180">
    <property type="entry name" value="Golgi alpha-mannosidase II"/>
    <property type="match status" value="1"/>
</dbReference>
<evidence type="ECO:0000256" key="1">
    <source>
        <dbReference type="ARBA" id="ARBA00000826"/>
    </source>
</evidence>
<dbReference type="GO" id="GO:0005978">
    <property type="term" value="P:glycogen biosynthetic process"/>
    <property type="evidence" value="ECO:0007669"/>
    <property type="project" value="InterPro"/>
</dbReference>
<name>A0A3B1DYE1_9ZZZZ</name>
<dbReference type="PANTHER" id="PTHR43651">
    <property type="entry name" value="1,4-ALPHA-GLUCAN-BRANCHING ENZYME"/>
    <property type="match status" value="1"/>
</dbReference>
<dbReference type="InterPro" id="IPR014756">
    <property type="entry name" value="Ig_E-set"/>
</dbReference>
<keyword evidence="6" id="KW-0328">Glycosyltransferase</keyword>
<feature type="domain" description="Glycosyl hydrolase family 13 catalytic" evidence="5">
    <location>
        <begin position="270"/>
        <end position="623"/>
    </location>
</feature>
<evidence type="ECO:0000313" key="6">
    <source>
        <dbReference type="EMBL" id="VAX41278.1"/>
    </source>
</evidence>